<name>A0A4S1CGK8_9BACT</name>
<evidence type="ECO:0000256" key="4">
    <source>
        <dbReference type="ARBA" id="ARBA00023150"/>
    </source>
</evidence>
<dbReference type="InterPro" id="IPR002820">
    <property type="entry name" value="Mopterin_CF_biosynth-C_dom"/>
</dbReference>
<dbReference type="NCBIfam" id="TIGR00581">
    <property type="entry name" value="moaC"/>
    <property type="match status" value="1"/>
</dbReference>
<accession>A0A4S1CGK8</accession>
<dbReference type="UniPathway" id="UPA00344"/>
<dbReference type="InterPro" id="IPR036522">
    <property type="entry name" value="MoaC_sf"/>
</dbReference>
<dbReference type="NCBIfam" id="NF006870">
    <property type="entry name" value="PRK09364.1"/>
    <property type="match status" value="1"/>
</dbReference>
<dbReference type="SUPFAM" id="SSF55040">
    <property type="entry name" value="Molybdenum cofactor biosynthesis protein C, MoaC"/>
    <property type="match status" value="1"/>
</dbReference>
<sequence length="158" mass="16758">MSFNHFDARGNAIMVDVSQKTPTMRTAVAGAVLTLKPETVQSIVSGRMAKGDVLGVARLSGIAGAKKTPDLIPLSHPLAIHHVAIEFEVNETEGTIGVMATVRAFERTGVEMEAMTAATIAALTVYDMCKGSDKGIVISDVKLHYKEGGKSGVYKREA</sequence>
<evidence type="ECO:0000313" key="10">
    <source>
        <dbReference type="Proteomes" id="UP000306416"/>
    </source>
</evidence>
<dbReference type="CDD" id="cd01420">
    <property type="entry name" value="MoaC_PE"/>
    <property type="match status" value="1"/>
</dbReference>
<comment type="function">
    <text evidence="6 7">Catalyzes the conversion of (8S)-3',8-cyclo-7,8-dihydroguanosine 5'-triphosphate to cyclic pyranopterin monophosphate (cPMP).</text>
</comment>
<proteinExistence type="inferred from homology"/>
<comment type="subunit">
    <text evidence="7">Homohexamer; trimer of dimers.</text>
</comment>
<comment type="catalytic activity">
    <reaction evidence="1 7">
        <text>(8S)-3',8-cyclo-7,8-dihydroguanosine 5'-triphosphate = cyclic pyranopterin phosphate + diphosphate</text>
        <dbReference type="Rhea" id="RHEA:49580"/>
        <dbReference type="ChEBI" id="CHEBI:33019"/>
        <dbReference type="ChEBI" id="CHEBI:59648"/>
        <dbReference type="ChEBI" id="CHEBI:131766"/>
        <dbReference type="EC" id="4.6.1.17"/>
    </reaction>
</comment>
<protein>
    <recommendedName>
        <fullName evidence="3 7">Cyclic pyranopterin monophosphate synthase</fullName>
        <ecNumber evidence="3 7">4.6.1.17</ecNumber>
    </recommendedName>
    <alternativeName>
        <fullName evidence="7">Molybdenum cofactor biosynthesis protein C</fullName>
    </alternativeName>
</protein>
<feature type="domain" description="Molybdopterin cofactor biosynthesis C (MoaC)" evidence="8">
    <location>
        <begin position="14"/>
        <end position="149"/>
    </location>
</feature>
<evidence type="ECO:0000259" key="8">
    <source>
        <dbReference type="Pfam" id="PF01967"/>
    </source>
</evidence>
<dbReference type="PANTHER" id="PTHR22960:SF29">
    <property type="entry name" value="CYCLIC PYRANOPTERIN MONOPHOSPHATE SYNTHASE"/>
    <property type="match status" value="1"/>
</dbReference>
<gene>
    <name evidence="7 9" type="primary">moaC</name>
    <name evidence="9" type="ORF">E4633_07740</name>
</gene>
<evidence type="ECO:0000313" key="9">
    <source>
        <dbReference type="EMBL" id="TGU72196.1"/>
    </source>
</evidence>
<evidence type="ECO:0000256" key="1">
    <source>
        <dbReference type="ARBA" id="ARBA00001637"/>
    </source>
</evidence>
<dbReference type="EMBL" id="SRSC01000002">
    <property type="protein sequence ID" value="TGU72196.1"/>
    <property type="molecule type" value="Genomic_DNA"/>
</dbReference>
<evidence type="ECO:0000256" key="3">
    <source>
        <dbReference type="ARBA" id="ARBA00012575"/>
    </source>
</evidence>
<dbReference type="InterPro" id="IPR047594">
    <property type="entry name" value="MoaC_bact/euk"/>
</dbReference>
<keyword evidence="5 7" id="KW-0456">Lyase</keyword>
<comment type="pathway">
    <text evidence="2 7">Cofactor biosynthesis; molybdopterin biosynthesis.</text>
</comment>
<dbReference type="InterPro" id="IPR023045">
    <property type="entry name" value="MoaC"/>
</dbReference>
<dbReference type="EC" id="4.6.1.17" evidence="3 7"/>
<evidence type="ECO:0000256" key="6">
    <source>
        <dbReference type="ARBA" id="ARBA00055087"/>
    </source>
</evidence>
<dbReference type="Proteomes" id="UP000306416">
    <property type="component" value="Unassembled WGS sequence"/>
</dbReference>
<dbReference type="AlphaFoldDB" id="A0A4S1CGK8"/>
<evidence type="ECO:0000256" key="7">
    <source>
        <dbReference type="HAMAP-Rule" id="MF_01224"/>
    </source>
</evidence>
<comment type="caution">
    <text evidence="9">The sequence shown here is derived from an EMBL/GenBank/DDBJ whole genome shotgun (WGS) entry which is preliminary data.</text>
</comment>
<dbReference type="GO" id="GO:0006777">
    <property type="term" value="P:Mo-molybdopterin cofactor biosynthetic process"/>
    <property type="evidence" value="ECO:0007669"/>
    <property type="project" value="UniProtKB-UniRule"/>
</dbReference>
<dbReference type="GO" id="GO:0061799">
    <property type="term" value="F:cyclic pyranopterin monophosphate synthase activity"/>
    <property type="evidence" value="ECO:0007669"/>
    <property type="project" value="UniProtKB-UniRule"/>
</dbReference>
<dbReference type="HAMAP" id="MF_01224_B">
    <property type="entry name" value="MoaC_B"/>
    <property type="match status" value="1"/>
</dbReference>
<comment type="similarity">
    <text evidence="7">Belongs to the MoaC family.</text>
</comment>
<feature type="binding site" evidence="7">
    <location>
        <begin position="74"/>
        <end position="76"/>
    </location>
    <ligand>
        <name>substrate</name>
    </ligand>
</feature>
<keyword evidence="10" id="KW-1185">Reference proteome</keyword>
<keyword evidence="4 7" id="KW-0501">Molybdenum cofactor biosynthesis</keyword>
<dbReference type="RefSeq" id="WP_135869684.1">
    <property type="nucleotide sequence ID" value="NZ_SRSC01000002.1"/>
</dbReference>
<feature type="binding site" evidence="7">
    <location>
        <begin position="112"/>
        <end position="113"/>
    </location>
    <ligand>
        <name>substrate</name>
    </ligand>
</feature>
<reference evidence="9 10" key="1">
    <citation type="submission" date="2019-04" db="EMBL/GenBank/DDBJ databases">
        <title>Geobacter oryzae sp. nov., ferric-reducing bacteria isolated from paddy soil.</title>
        <authorList>
            <person name="Xu Z."/>
            <person name="Masuda Y."/>
            <person name="Itoh H."/>
            <person name="Senoo K."/>
        </authorList>
    </citation>
    <scope>NUCLEOTIDE SEQUENCE [LARGE SCALE GENOMIC DNA]</scope>
    <source>
        <strain evidence="9 10">Red111</strain>
    </source>
</reference>
<evidence type="ECO:0000256" key="2">
    <source>
        <dbReference type="ARBA" id="ARBA00005046"/>
    </source>
</evidence>
<dbReference type="Gene3D" id="3.30.70.640">
    <property type="entry name" value="Molybdopterin cofactor biosynthesis C (MoaC) domain"/>
    <property type="match status" value="1"/>
</dbReference>
<dbReference type="PANTHER" id="PTHR22960">
    <property type="entry name" value="MOLYBDOPTERIN COFACTOR SYNTHESIS PROTEIN A"/>
    <property type="match status" value="1"/>
</dbReference>
<dbReference type="Pfam" id="PF01967">
    <property type="entry name" value="MoaC"/>
    <property type="match status" value="1"/>
</dbReference>
<organism evidence="9 10">
    <name type="scientific">Geomonas terrae</name>
    <dbReference type="NCBI Taxonomy" id="2562681"/>
    <lineage>
        <taxon>Bacteria</taxon>
        <taxon>Pseudomonadati</taxon>
        <taxon>Thermodesulfobacteriota</taxon>
        <taxon>Desulfuromonadia</taxon>
        <taxon>Geobacterales</taxon>
        <taxon>Geobacteraceae</taxon>
        <taxon>Geomonas</taxon>
    </lineage>
</organism>
<feature type="active site" evidence="7">
    <location>
        <position position="127"/>
    </location>
</feature>
<evidence type="ECO:0000256" key="5">
    <source>
        <dbReference type="ARBA" id="ARBA00023239"/>
    </source>
</evidence>
<dbReference type="InterPro" id="IPR050105">
    <property type="entry name" value="MoCo_biosynth_MoaA/MoaC"/>
</dbReference>